<evidence type="ECO:0000313" key="2">
    <source>
        <dbReference type="Proteomes" id="UP000499080"/>
    </source>
</evidence>
<gene>
    <name evidence="1" type="ORF">AVEN_63407_1</name>
</gene>
<accession>A0A4Y2K823</accession>
<sequence length="92" mass="10324">MLTKPYIERPLPNDEGISDLPMLCDSDSSLCAPTPPASLSHWYRITPYIQCSYTKFSVNGVGQLKTLCAFVTPSIFDFEQSVTEMWCSSYSD</sequence>
<protein>
    <submittedName>
        <fullName evidence="1">Uncharacterized protein</fullName>
    </submittedName>
</protein>
<proteinExistence type="predicted"/>
<organism evidence="1 2">
    <name type="scientific">Araneus ventricosus</name>
    <name type="common">Orbweaver spider</name>
    <name type="synonym">Epeira ventricosa</name>
    <dbReference type="NCBI Taxonomy" id="182803"/>
    <lineage>
        <taxon>Eukaryota</taxon>
        <taxon>Metazoa</taxon>
        <taxon>Ecdysozoa</taxon>
        <taxon>Arthropoda</taxon>
        <taxon>Chelicerata</taxon>
        <taxon>Arachnida</taxon>
        <taxon>Araneae</taxon>
        <taxon>Araneomorphae</taxon>
        <taxon>Entelegynae</taxon>
        <taxon>Araneoidea</taxon>
        <taxon>Araneidae</taxon>
        <taxon>Araneus</taxon>
    </lineage>
</organism>
<reference evidence="1 2" key="1">
    <citation type="journal article" date="2019" name="Sci. Rep.">
        <title>Orb-weaving spider Araneus ventricosus genome elucidates the spidroin gene catalogue.</title>
        <authorList>
            <person name="Kono N."/>
            <person name="Nakamura H."/>
            <person name="Ohtoshi R."/>
            <person name="Moran D.A.P."/>
            <person name="Shinohara A."/>
            <person name="Yoshida Y."/>
            <person name="Fujiwara M."/>
            <person name="Mori M."/>
            <person name="Tomita M."/>
            <person name="Arakawa K."/>
        </authorList>
    </citation>
    <scope>NUCLEOTIDE SEQUENCE [LARGE SCALE GENOMIC DNA]</scope>
</reference>
<comment type="caution">
    <text evidence="1">The sequence shown here is derived from an EMBL/GenBank/DDBJ whole genome shotgun (WGS) entry which is preliminary data.</text>
</comment>
<name>A0A4Y2K823_ARAVE</name>
<dbReference type="Proteomes" id="UP000499080">
    <property type="component" value="Unassembled WGS sequence"/>
</dbReference>
<keyword evidence="2" id="KW-1185">Reference proteome</keyword>
<dbReference type="EMBL" id="BGPR01004261">
    <property type="protein sequence ID" value="GBM97706.1"/>
    <property type="molecule type" value="Genomic_DNA"/>
</dbReference>
<dbReference type="AlphaFoldDB" id="A0A4Y2K823"/>
<evidence type="ECO:0000313" key="1">
    <source>
        <dbReference type="EMBL" id="GBM97706.1"/>
    </source>
</evidence>